<reference evidence="8" key="2">
    <citation type="journal article" date="2016" name="Mol. Ecol.">
        <title>Population genomics of the filarial nematode parasite Wuchereria bancrofti from mosquitoes.</title>
        <authorList>
            <person name="Small S.T."/>
            <person name="Reimer L.J."/>
            <person name="Tisch D.J."/>
            <person name="King C.L."/>
            <person name="Christensen B.M."/>
            <person name="Siba P.M."/>
            <person name="Kazura J.W."/>
            <person name="Serre D."/>
            <person name="Zimmerman P.A."/>
        </authorList>
    </citation>
    <scope>NUCLEOTIDE SEQUENCE</scope>
    <source>
        <strain evidence="8">pt0022</strain>
    </source>
</reference>
<accession>A0AAF5PQJ1</accession>
<keyword evidence="1" id="KW-0479">Metal-binding</keyword>
<evidence type="ECO:0000256" key="5">
    <source>
        <dbReference type="PROSITE-ProRule" id="PRU00042"/>
    </source>
</evidence>
<name>A0AAF5PQJ1_WUCBA</name>
<protein>
    <recommendedName>
        <fullName evidence="7">C2H2-type domain-containing protein</fullName>
    </recommendedName>
</protein>
<dbReference type="Gene3D" id="3.30.160.60">
    <property type="entry name" value="Classic Zinc Finger"/>
    <property type="match status" value="1"/>
</dbReference>
<evidence type="ECO:0000313" key="9">
    <source>
        <dbReference type="WBParaSite" id="mrna-Wban_03892"/>
    </source>
</evidence>
<dbReference type="GO" id="GO:0005634">
    <property type="term" value="C:nucleus"/>
    <property type="evidence" value="ECO:0007669"/>
    <property type="project" value="TreeGrafter"/>
</dbReference>
<dbReference type="InterPro" id="IPR050688">
    <property type="entry name" value="Zinc_finger/UBP_domain"/>
</dbReference>
<dbReference type="GO" id="GO:0008270">
    <property type="term" value="F:zinc ion binding"/>
    <property type="evidence" value="ECO:0007669"/>
    <property type="project" value="UniProtKB-KW"/>
</dbReference>
<evidence type="ECO:0000256" key="1">
    <source>
        <dbReference type="ARBA" id="ARBA00022723"/>
    </source>
</evidence>
<evidence type="ECO:0000256" key="3">
    <source>
        <dbReference type="ARBA" id="ARBA00022771"/>
    </source>
</evidence>
<reference evidence="9" key="3">
    <citation type="submission" date="2024-02" db="UniProtKB">
        <authorList>
            <consortium name="WormBaseParasite"/>
        </authorList>
    </citation>
    <scope>IDENTIFICATION</scope>
    <source>
        <strain evidence="9">pt0022</strain>
    </source>
</reference>
<sequence>MDVKRDTIDNEAENGNENCGSSTQKRKITNCNAERLTDLVFERALEEVNELDRKCQRVEIEGNEQIAAKQGRQVQKKRNVMNARPSINFTPLVGYERLQCAGPLESRTIVNRLYHSNKFANISGGFRLYLRLITDAILNEICDKIDDQSDCFDKSEDMDLCISQVLRYAWSQLSDKERLTYEIVARHKIQEKRKAELNKMSDRNTKSEKNMSAAKTQWIRSLPAMPLTEFKFMSVWAKKQKENEYHRVHCKRVRCPFCKNAFLRDDTLQMHILYGHHNMYVYACHYCFEGFTSLEQLKQHYCQEFTQLMLQLLIKERKLEMMFAMHTLICAECNLQVPLSSLSNLSGDNKHVKLQRLLNYHSTNNLLSCVILFAVRPAEVEYVTMKGCAMKCGIPLQCKFCSHKFVSAADIEKHQLNEHSGVVTKLKCPVCPRFYITDCFFRDHLLSHLGEIHSMTSLLDKATFWPPAFSRETTFRMGPSLQKIIGSDMTELSRVEKSNDLSDDEDGSYENSILNRKSKLVNEKKKFGKIDKGADQDLCYYCRHAKQVATKPPQSSLCRCIKSKREPKSFTKNSFTKSLVEKFTREGRLYVDKKDSILDTTIGAVIDDSVFICVKCKGLHLGDRNTLKHLRICMQKDVESPDPEKYFDLMDSKIVIRLTQSCCSPNGRISCPECEVTSCSIASLRRHLALHHGIFAYYNIPETHKAVGIMEYIPSKTTKYTKLDIATRINLELNLTPTGDFKLRHRRPRSPITSGNNALLVTSSFRATENLQAAPVSSEARPTLMHTFLETPENSTVMGKFTCIVCFAAIDSSLQLANHFVRSHLYVCSECGSGFVAKQCLLSHLAVCQKWPRKCSNGKFYPRCPICSFLLLTPERYFYHLLHFHKTSIYINQKNQQISPMFIWKKLSLADAAKLRKTVDKLTVKTGANFVAENMLYSSTLLMRNTSYTESAVTDKFLCALCELDFPNQAECDIHLKEHSEQWSCCPVCMYFRNHYPIHTAGELFEHLLCKHTVKSLQPKGVKIVCSLCQSLSSCESSAPLSIKHCEEQMIRHILYACSGTQICFLCNDGTVYSPEKLKKHRVSEHRMIFERFGCSKCFRRFYTCGTFRKHSCSVLLKCSCGINALFTEEEFEKHFEIHLNSMKDFCLLCNKYLFSKDQLFSHVMSHRITINGKRQLVRHSTPENTLSFPTSNITMHSKMNINEPSKEHSGTGFLFGKVKVSNDDDGIKLLGFECRTNDVSGNDNNDWRKYADDNDVIFMAETVPANFMTNVRSETDAVIESVPSFGTNPMGTTTSTPTVKIPTNEITSDESGLSTAVFGGDTANVTTGSIDYQNSTTRNECAVEVTEKGTTAKMSYVPTNVDEEDDILIIDEFKNESLDIDEVLNEGKMLVGKIGDPDLEVIETAKRHGGHREILKRETKFHCSQCTEKFLTRASLMIHKETHRYDAGQTIEAVYGIPIETTLYICRLCCLAYESQVVYQMHMRTHGMLQNCGRCSAVAFNEEQMKNHQGQHVPSTNRQQVVYVCSRCVATYSTDERLYHHMFSSHAQAILYFCKSCGLANTNGRVVYEHIIRNGCSWRNLSSAPEFVIMGFTAACIFHYQPANPIQYENKMHNNELLVVIPSECIHRSFLSHPNDVISITCPKCNSLMSFLRLQAENPRFTANLPRTLNHAADDNDAIMLTMLNIWRMEDIDQQTSAANMRNEQTPTSRSGGATSNISIRQPPSQISWVPARQSLTASSSFPSSPLQIVASRTSRAVNGTTLRLNNRGTEYSCFPEATTPTTHPSALSICKQTGLESSSPFPKTPPYLQPYRGVLEAVGLTVGTQMVTRDYIMKNAEGEYFCARSECANVRIEKITSGRVHNLRHNPQNVFFCLECGSAFPFENLIVKHMVEFHHQKQTPSLSLRCPLCPEILPFTQIELFRKHMAESSVHSTATHFFNYKQRCKLRFHSIEARLRHDLEHRATKNAPCCFVCGTSRNWWFSPARINFPYIDHSYIHAFSLWGMCRECGLCYPNELKNQQYFHHFKEQHMTKALNTWHCKICDIEIDNCNVHLHPLQRHFVIGVKIDRRRPYAVETSDAVMRAFLGYSVPDNAKI</sequence>
<keyword evidence="3 5" id="KW-0863">Zinc-finger</keyword>
<feature type="domain" description="C2H2-type" evidence="7">
    <location>
        <begin position="1873"/>
        <end position="1902"/>
    </location>
</feature>
<organism evidence="8 9">
    <name type="scientific">Wuchereria bancrofti</name>
    <dbReference type="NCBI Taxonomy" id="6293"/>
    <lineage>
        <taxon>Eukaryota</taxon>
        <taxon>Metazoa</taxon>
        <taxon>Ecdysozoa</taxon>
        <taxon>Nematoda</taxon>
        <taxon>Chromadorea</taxon>
        <taxon>Rhabditida</taxon>
        <taxon>Spirurina</taxon>
        <taxon>Spiruromorpha</taxon>
        <taxon>Filarioidea</taxon>
        <taxon>Onchocercidae</taxon>
        <taxon>Wuchereria</taxon>
    </lineage>
</organism>
<evidence type="ECO:0000256" key="2">
    <source>
        <dbReference type="ARBA" id="ARBA00022737"/>
    </source>
</evidence>
<keyword evidence="4" id="KW-0862">Zinc</keyword>
<dbReference type="PANTHER" id="PTHR24403">
    <property type="entry name" value="ZINC FINGER PROTEIN"/>
    <property type="match status" value="1"/>
</dbReference>
<dbReference type="WBParaSite" id="mrna-Wban_03892">
    <property type="protein sequence ID" value="mrna-Wban_03892"/>
    <property type="gene ID" value="Wban_03892"/>
</dbReference>
<dbReference type="PANTHER" id="PTHR24403:SF67">
    <property type="entry name" value="FI01116P-RELATED"/>
    <property type="match status" value="1"/>
</dbReference>
<evidence type="ECO:0000259" key="7">
    <source>
        <dbReference type="PROSITE" id="PS50157"/>
    </source>
</evidence>
<dbReference type="InterPro" id="IPR013087">
    <property type="entry name" value="Znf_C2H2_type"/>
</dbReference>
<evidence type="ECO:0000256" key="6">
    <source>
        <dbReference type="SAM" id="MobiDB-lite"/>
    </source>
</evidence>
<evidence type="ECO:0000313" key="8">
    <source>
        <dbReference type="Proteomes" id="UP000093561"/>
    </source>
</evidence>
<dbReference type="PROSITE" id="PS00028">
    <property type="entry name" value="ZINC_FINGER_C2H2_1"/>
    <property type="match status" value="7"/>
</dbReference>
<keyword evidence="2" id="KW-0677">Repeat</keyword>
<feature type="region of interest" description="Disordered" evidence="6">
    <location>
        <begin position="1"/>
        <end position="24"/>
    </location>
</feature>
<proteinExistence type="predicted"/>
<feature type="region of interest" description="Disordered" evidence="6">
    <location>
        <begin position="1699"/>
        <end position="1722"/>
    </location>
</feature>
<dbReference type="PROSITE" id="PS50157">
    <property type="entry name" value="ZINC_FINGER_C2H2_2"/>
    <property type="match status" value="3"/>
</dbReference>
<reference evidence="8" key="1">
    <citation type="submission" date="2015-03" db="EMBL/GenBank/DDBJ databases">
        <title>Wuchereria bancrofti Genome Sequencing Papua New Guinea Strain.</title>
        <authorList>
            <person name="Small S.T."/>
            <person name="Serre D."/>
            <person name="Zimmerman P.A."/>
        </authorList>
    </citation>
    <scope>NUCLEOTIDE SEQUENCE [LARGE SCALE GENOMIC DNA]</scope>
    <source>
        <strain evidence="8">pt0022</strain>
    </source>
</reference>
<evidence type="ECO:0000256" key="4">
    <source>
        <dbReference type="ARBA" id="ARBA00022833"/>
    </source>
</evidence>
<dbReference type="SMART" id="SM00355">
    <property type="entry name" value="ZnF_C2H2"/>
    <property type="match status" value="17"/>
</dbReference>
<feature type="domain" description="C2H2-type" evidence="7">
    <location>
        <begin position="396"/>
        <end position="424"/>
    </location>
</feature>
<dbReference type="Proteomes" id="UP000093561">
    <property type="component" value="Unassembled WGS sequence"/>
</dbReference>
<feature type="domain" description="C2H2-type" evidence="7">
    <location>
        <begin position="1422"/>
        <end position="1449"/>
    </location>
</feature>
<dbReference type="GO" id="GO:0045944">
    <property type="term" value="P:positive regulation of transcription by RNA polymerase II"/>
    <property type="evidence" value="ECO:0007669"/>
    <property type="project" value="TreeGrafter"/>
</dbReference>